<protein>
    <submittedName>
        <fullName evidence="1">Uncharacterized protein</fullName>
    </submittedName>
</protein>
<proteinExistence type="predicted"/>
<gene>
    <name evidence="1" type="ORF">GCM10011521_16460</name>
</gene>
<accession>A0ABQ1HK15</accession>
<keyword evidence="2" id="KW-1185">Reference proteome</keyword>
<name>A0ABQ1HK15_9GAMM</name>
<evidence type="ECO:0000313" key="1">
    <source>
        <dbReference type="EMBL" id="GGA78957.1"/>
    </source>
</evidence>
<evidence type="ECO:0000313" key="2">
    <source>
        <dbReference type="Proteomes" id="UP000623419"/>
    </source>
</evidence>
<reference evidence="2" key="1">
    <citation type="journal article" date="2019" name="Int. J. Syst. Evol. Microbiol.">
        <title>The Global Catalogue of Microorganisms (GCM) 10K type strain sequencing project: providing services to taxonomists for standard genome sequencing and annotation.</title>
        <authorList>
            <consortium name="The Broad Institute Genomics Platform"/>
            <consortium name="The Broad Institute Genome Sequencing Center for Infectious Disease"/>
            <person name="Wu L."/>
            <person name="Ma J."/>
        </authorList>
    </citation>
    <scope>NUCLEOTIDE SEQUENCE [LARGE SCALE GENOMIC DNA]</scope>
    <source>
        <strain evidence="2">CGMCC 1.15905</strain>
    </source>
</reference>
<dbReference type="RefSeq" id="WP_188663108.1">
    <property type="nucleotide sequence ID" value="NZ_BMKC01000002.1"/>
</dbReference>
<dbReference type="EMBL" id="BMKC01000002">
    <property type="protein sequence ID" value="GGA78957.1"/>
    <property type="molecule type" value="Genomic_DNA"/>
</dbReference>
<sequence>MAARYGWQCTACGDRPAWLAACGSRSVAAFIRDELAPSGWDQALLRRTCRACRHRTVYITYRLKRGDPERVSVRHIVGLVLEDEYLPMVWETFRHASPRTGWVDFKYQRGRSPWGLTKRLVLERKHMSRLLLAYRNATGRSL</sequence>
<comment type="caution">
    <text evidence="1">The sequence shown here is derived from an EMBL/GenBank/DDBJ whole genome shotgun (WGS) entry which is preliminary data.</text>
</comment>
<dbReference type="Proteomes" id="UP000623419">
    <property type="component" value="Unassembled WGS sequence"/>
</dbReference>
<organism evidence="1 2">
    <name type="scientific">Arenimonas soli</name>
    <dbReference type="NCBI Taxonomy" id="2269504"/>
    <lineage>
        <taxon>Bacteria</taxon>
        <taxon>Pseudomonadati</taxon>
        <taxon>Pseudomonadota</taxon>
        <taxon>Gammaproteobacteria</taxon>
        <taxon>Lysobacterales</taxon>
        <taxon>Lysobacteraceae</taxon>
        <taxon>Arenimonas</taxon>
    </lineage>
</organism>